<keyword evidence="1" id="KW-0472">Membrane</keyword>
<dbReference type="PANTHER" id="PTHR35337">
    <property type="entry name" value="SLR1478 PROTEIN"/>
    <property type="match status" value="1"/>
</dbReference>
<accession>H8KLR9</accession>
<feature type="transmembrane region" description="Helical" evidence="1">
    <location>
        <begin position="114"/>
        <end position="133"/>
    </location>
</feature>
<feature type="transmembrane region" description="Helical" evidence="1">
    <location>
        <begin position="276"/>
        <end position="294"/>
    </location>
</feature>
<feature type="transmembrane region" description="Helical" evidence="1">
    <location>
        <begin position="183"/>
        <end position="202"/>
    </location>
</feature>
<sequence>MADTLKFHSIYLNESESDMREVVFVQKNEQKWKNFENNKDGSPDEIAENFIELTDDLAYSRTFYADSATTRYLNAVTSKFYLNIYKNKKESKNRFVTFWKYELPLTLATHRKQLLYSFLLFMIGMSIGVLSAAKDETFVRLILGDTYVNQTIANIEKGDPMAIYKSQGQADMFMGITINNIKVSFMAFVAGVLFSLGTAWILFSNGVMLGAFQFFFYQKGLLLTSVLSIWIHGTLEISAIILAGCAGLVMGNSILFPKTYSRLESFKQGARNGLKIVIGLVPVFIMAGFLESFITRYTQMPMALSLFIILASLSFVIYYFIIYPYRLTKPLNAVQD</sequence>
<dbReference type="HOGENOM" id="CLU_069787_0_0_10"/>
<name>H8KLR9_SOLCM</name>
<dbReference type="KEGG" id="scn:Solca_4233"/>
<keyword evidence="1" id="KW-1133">Transmembrane helix</keyword>
<feature type="transmembrane region" description="Helical" evidence="1">
    <location>
        <begin position="214"/>
        <end position="231"/>
    </location>
</feature>
<keyword evidence="1" id="KW-0812">Transmembrane</keyword>
<dbReference type="RefSeq" id="WP_014682445.1">
    <property type="nucleotide sequence ID" value="NC_017770.1"/>
</dbReference>
<dbReference type="eggNOG" id="COG1300">
    <property type="taxonomic scope" value="Bacteria"/>
</dbReference>
<feature type="transmembrane region" description="Helical" evidence="1">
    <location>
        <begin position="237"/>
        <end position="256"/>
    </location>
</feature>
<feature type="transmembrane region" description="Helical" evidence="1">
    <location>
        <begin position="300"/>
        <end position="321"/>
    </location>
</feature>
<dbReference type="EMBL" id="CP003349">
    <property type="protein sequence ID" value="AFD09223.1"/>
    <property type="molecule type" value="Genomic_DNA"/>
</dbReference>
<dbReference type="PANTHER" id="PTHR35337:SF1">
    <property type="entry name" value="SLR1478 PROTEIN"/>
    <property type="match status" value="1"/>
</dbReference>
<dbReference type="AlphaFoldDB" id="H8KLR9"/>
<proteinExistence type="predicted"/>
<dbReference type="Pfam" id="PF01944">
    <property type="entry name" value="SpoIIM"/>
    <property type="match status" value="1"/>
</dbReference>
<dbReference type="Proteomes" id="UP000007590">
    <property type="component" value="Chromosome"/>
</dbReference>
<dbReference type="InterPro" id="IPR002798">
    <property type="entry name" value="SpoIIM-like"/>
</dbReference>
<organism evidence="2 3">
    <name type="scientific">Solitalea canadensis (strain ATCC 29591 / DSM 3403 / JCM 21819 / LMG 8368 / NBRC 15130 / NCIMB 12057 / USAM 9D)</name>
    <name type="common">Flexibacter canadensis</name>
    <dbReference type="NCBI Taxonomy" id="929556"/>
    <lineage>
        <taxon>Bacteria</taxon>
        <taxon>Pseudomonadati</taxon>
        <taxon>Bacteroidota</taxon>
        <taxon>Sphingobacteriia</taxon>
        <taxon>Sphingobacteriales</taxon>
        <taxon>Sphingobacteriaceae</taxon>
        <taxon>Solitalea</taxon>
    </lineage>
</organism>
<protein>
    <submittedName>
        <fullName evidence="2">Uncharacterized membrane protein</fullName>
    </submittedName>
</protein>
<dbReference type="STRING" id="929556.Solca_4233"/>
<evidence type="ECO:0000256" key="1">
    <source>
        <dbReference type="SAM" id="Phobius"/>
    </source>
</evidence>
<evidence type="ECO:0000313" key="3">
    <source>
        <dbReference type="Proteomes" id="UP000007590"/>
    </source>
</evidence>
<gene>
    <name evidence="2" type="ordered locus">Solca_4233</name>
</gene>
<reference evidence="2" key="1">
    <citation type="submission" date="2012-02" db="EMBL/GenBank/DDBJ databases">
        <title>The complete genome of Solitalea canadensis DSM 3403.</title>
        <authorList>
            <consortium name="US DOE Joint Genome Institute (JGI-PGF)"/>
            <person name="Lucas S."/>
            <person name="Copeland A."/>
            <person name="Lapidus A."/>
            <person name="Glavina del Rio T."/>
            <person name="Dalin E."/>
            <person name="Tice H."/>
            <person name="Bruce D."/>
            <person name="Goodwin L."/>
            <person name="Pitluck S."/>
            <person name="Peters L."/>
            <person name="Ovchinnikova G."/>
            <person name="Lu M."/>
            <person name="Kyrpides N."/>
            <person name="Mavromatis K."/>
            <person name="Ivanova N."/>
            <person name="Brettin T."/>
            <person name="Detter J.C."/>
            <person name="Han C."/>
            <person name="Larimer F."/>
            <person name="Land M."/>
            <person name="Hauser L."/>
            <person name="Markowitz V."/>
            <person name="Cheng J.-F."/>
            <person name="Hugenholtz P."/>
            <person name="Woyke T."/>
            <person name="Wu D."/>
            <person name="Spring S."/>
            <person name="Schroeder M."/>
            <person name="Kopitz M."/>
            <person name="Brambilla E."/>
            <person name="Klenk H.-P."/>
            <person name="Eisen J.A."/>
        </authorList>
    </citation>
    <scope>NUCLEOTIDE SEQUENCE</scope>
    <source>
        <strain evidence="2">DSM 3403</strain>
    </source>
</reference>
<evidence type="ECO:0000313" key="2">
    <source>
        <dbReference type="EMBL" id="AFD09223.1"/>
    </source>
</evidence>
<keyword evidence="3" id="KW-1185">Reference proteome</keyword>